<reference evidence="6" key="1">
    <citation type="submission" date="2021-03" db="EMBL/GenBank/DDBJ databases">
        <title>Complete Genome of Pseudoalteromonas xiamenensis STKMTI.2, a new potential marine bacterium producing anti-Vibrio compounds.</title>
        <authorList>
            <person name="Handayani D.P."/>
            <person name="Isnansetyo A."/>
            <person name="Istiqomah I."/>
            <person name="Jumina J."/>
        </authorList>
    </citation>
    <scope>NUCLEOTIDE SEQUENCE</scope>
    <source>
        <strain evidence="6">STKMTI.2</strain>
        <plasmid evidence="6">unnamed5</plasmid>
    </source>
</reference>
<keyword evidence="7" id="KW-1185">Reference proteome</keyword>
<dbReference type="PANTHER" id="PTHR33337">
    <property type="entry name" value="GFA DOMAIN-CONTAINING PROTEIN"/>
    <property type="match status" value="1"/>
</dbReference>
<evidence type="ECO:0000256" key="1">
    <source>
        <dbReference type="ARBA" id="ARBA00005495"/>
    </source>
</evidence>
<proteinExistence type="inferred from homology"/>
<dbReference type="InterPro" id="IPR006913">
    <property type="entry name" value="CENP-V/GFA"/>
</dbReference>
<keyword evidence="6" id="KW-0614">Plasmid</keyword>
<accession>A0A975HMQ4</accession>
<evidence type="ECO:0000313" key="6">
    <source>
        <dbReference type="EMBL" id="QTH73329.1"/>
    </source>
</evidence>
<protein>
    <submittedName>
        <fullName evidence="6">GFA family protein</fullName>
    </submittedName>
</protein>
<evidence type="ECO:0000256" key="2">
    <source>
        <dbReference type="ARBA" id="ARBA00022723"/>
    </source>
</evidence>
<geneLocation type="plasmid" evidence="6 7">
    <name>unnamed5</name>
</geneLocation>
<dbReference type="PROSITE" id="PS51891">
    <property type="entry name" value="CENP_V_GFA"/>
    <property type="match status" value="1"/>
</dbReference>
<keyword evidence="2" id="KW-0479">Metal-binding</keyword>
<feature type="domain" description="CENP-V/GFA" evidence="5">
    <location>
        <begin position="5"/>
        <end position="125"/>
    </location>
</feature>
<dbReference type="RefSeq" id="WP_208844948.1">
    <property type="nucleotide sequence ID" value="NZ_CP072135.1"/>
</dbReference>
<evidence type="ECO:0000256" key="3">
    <source>
        <dbReference type="ARBA" id="ARBA00022833"/>
    </source>
</evidence>
<dbReference type="EMBL" id="CP072135">
    <property type="protein sequence ID" value="QTH73329.1"/>
    <property type="molecule type" value="Genomic_DNA"/>
</dbReference>
<comment type="similarity">
    <text evidence="1">Belongs to the Gfa family.</text>
</comment>
<dbReference type="AlphaFoldDB" id="A0A975HMQ4"/>
<name>A0A975HMQ4_9GAMM</name>
<keyword evidence="4" id="KW-0456">Lyase</keyword>
<dbReference type="Gene3D" id="3.90.1590.10">
    <property type="entry name" value="glutathione-dependent formaldehyde- activating enzyme (gfa)"/>
    <property type="match status" value="1"/>
</dbReference>
<dbReference type="Pfam" id="PF04828">
    <property type="entry name" value="GFA"/>
    <property type="match status" value="1"/>
</dbReference>
<evidence type="ECO:0000256" key="4">
    <source>
        <dbReference type="ARBA" id="ARBA00023239"/>
    </source>
</evidence>
<keyword evidence="3" id="KW-0862">Zinc</keyword>
<sequence length="137" mass="15448">MEYPITGACQCGQVTYELQKAPLKVLACHCTECQKLSTSPFSVTAIVDASTIQFNGQLKEWGRLAESGNKNHAMFCPDCGNRIYHFNPDEPSTVKLKLKPINLQDDAVFKPQAHVWVSEKVEWFDIPDDVMVFDKQP</sequence>
<dbReference type="KEGG" id="pxi:J5O05_21420"/>
<dbReference type="GO" id="GO:0046872">
    <property type="term" value="F:metal ion binding"/>
    <property type="evidence" value="ECO:0007669"/>
    <property type="project" value="UniProtKB-KW"/>
</dbReference>
<organism evidence="6 7">
    <name type="scientific">Pseudoalteromonas xiamenensis</name>
    <dbReference type="NCBI Taxonomy" id="882626"/>
    <lineage>
        <taxon>Bacteria</taxon>
        <taxon>Pseudomonadati</taxon>
        <taxon>Pseudomonadota</taxon>
        <taxon>Gammaproteobacteria</taxon>
        <taxon>Alteromonadales</taxon>
        <taxon>Pseudoalteromonadaceae</taxon>
        <taxon>Pseudoalteromonas</taxon>
    </lineage>
</organism>
<dbReference type="Proteomes" id="UP000664904">
    <property type="component" value="Plasmid unnamed5"/>
</dbReference>
<dbReference type="InterPro" id="IPR011057">
    <property type="entry name" value="Mss4-like_sf"/>
</dbReference>
<evidence type="ECO:0000313" key="7">
    <source>
        <dbReference type="Proteomes" id="UP000664904"/>
    </source>
</evidence>
<gene>
    <name evidence="6" type="ORF">J5O05_21420</name>
</gene>
<dbReference type="SUPFAM" id="SSF51316">
    <property type="entry name" value="Mss4-like"/>
    <property type="match status" value="1"/>
</dbReference>
<evidence type="ECO:0000259" key="5">
    <source>
        <dbReference type="PROSITE" id="PS51891"/>
    </source>
</evidence>
<dbReference type="GO" id="GO:0016846">
    <property type="term" value="F:carbon-sulfur lyase activity"/>
    <property type="evidence" value="ECO:0007669"/>
    <property type="project" value="InterPro"/>
</dbReference>
<dbReference type="PANTHER" id="PTHR33337:SF40">
    <property type="entry name" value="CENP-V_GFA DOMAIN-CONTAINING PROTEIN-RELATED"/>
    <property type="match status" value="1"/>
</dbReference>